<sequence length="226" mass="26197">MDVHRLKQENELLMQPPPGFAHRQGNALGKEAANVNSEDEKTDSCNKNQNAKEIAADDDDLCEEGPESRTIEVPDPDFYDFDRDRTEECLAADQIWAICDDLDAMPRLYALIRKIYSPFEARIIWLDFVSDNKDEKDWDTSGLPVACGKFEHGDNDTLEDGRNTYKIYPRKGEIWAIYKNWNIKWSSDPNNHREYEYEFVEVLSDYDEDIGVMVASLVKLQGFNNW</sequence>
<feature type="region of interest" description="Disordered" evidence="1">
    <location>
        <begin position="32"/>
        <end position="55"/>
    </location>
</feature>
<feature type="region of interest" description="Disordered" evidence="1">
    <location>
        <begin position="1"/>
        <end position="20"/>
    </location>
</feature>
<evidence type="ECO:0000259" key="2">
    <source>
        <dbReference type="Pfam" id="PF11926"/>
    </source>
</evidence>
<dbReference type="Proteomes" id="UP001202328">
    <property type="component" value="Unassembled WGS sequence"/>
</dbReference>
<dbReference type="InterPro" id="IPR024593">
    <property type="entry name" value="DUF3444"/>
</dbReference>
<reference evidence="3" key="1">
    <citation type="submission" date="2022-04" db="EMBL/GenBank/DDBJ databases">
        <title>A functionally conserved STORR gene fusion in Papaver species that diverged 16.8 million years ago.</title>
        <authorList>
            <person name="Catania T."/>
        </authorList>
    </citation>
    <scope>NUCLEOTIDE SEQUENCE</scope>
    <source>
        <strain evidence="3">S-188037</strain>
    </source>
</reference>
<gene>
    <name evidence="3" type="ORF">MKW98_031219</name>
</gene>
<accession>A0AAD4RZ63</accession>
<evidence type="ECO:0000313" key="3">
    <source>
        <dbReference type="EMBL" id="KAI3845597.1"/>
    </source>
</evidence>
<organism evidence="3 4">
    <name type="scientific">Papaver atlanticum</name>
    <dbReference type="NCBI Taxonomy" id="357466"/>
    <lineage>
        <taxon>Eukaryota</taxon>
        <taxon>Viridiplantae</taxon>
        <taxon>Streptophyta</taxon>
        <taxon>Embryophyta</taxon>
        <taxon>Tracheophyta</taxon>
        <taxon>Spermatophyta</taxon>
        <taxon>Magnoliopsida</taxon>
        <taxon>Ranunculales</taxon>
        <taxon>Papaveraceae</taxon>
        <taxon>Papaveroideae</taxon>
        <taxon>Papaver</taxon>
    </lineage>
</organism>
<dbReference type="Pfam" id="PF11926">
    <property type="entry name" value="DUF3444"/>
    <property type="match status" value="1"/>
</dbReference>
<protein>
    <recommendedName>
        <fullName evidence="2">DUF3444 domain-containing protein</fullName>
    </recommendedName>
</protein>
<evidence type="ECO:0000256" key="1">
    <source>
        <dbReference type="SAM" id="MobiDB-lite"/>
    </source>
</evidence>
<dbReference type="AlphaFoldDB" id="A0AAD4RZ63"/>
<feature type="compositionally biased region" description="Basic and acidic residues" evidence="1">
    <location>
        <begin position="1"/>
        <end position="10"/>
    </location>
</feature>
<comment type="caution">
    <text evidence="3">The sequence shown here is derived from an EMBL/GenBank/DDBJ whole genome shotgun (WGS) entry which is preliminary data.</text>
</comment>
<feature type="domain" description="DUF3444" evidence="2">
    <location>
        <begin position="68"/>
        <end position="225"/>
    </location>
</feature>
<dbReference type="EMBL" id="JAJJMB010016658">
    <property type="protein sequence ID" value="KAI3845597.1"/>
    <property type="molecule type" value="Genomic_DNA"/>
</dbReference>
<proteinExistence type="predicted"/>
<name>A0AAD4RZ63_9MAGN</name>
<dbReference type="PANTHER" id="PTHR45089">
    <property type="entry name" value="DNAJ HEAT SHOCK AMINO-TERMINAL DOMAIN PROTEIN-RELATED"/>
    <property type="match status" value="1"/>
</dbReference>
<dbReference type="PANTHER" id="PTHR45089:SF24">
    <property type="entry name" value="DNAJ HEAT SHOCK N-TERMINAL DOMAIN-CONTAINING PROTEIN"/>
    <property type="match status" value="1"/>
</dbReference>
<keyword evidence="4" id="KW-1185">Reference proteome</keyword>
<evidence type="ECO:0000313" key="4">
    <source>
        <dbReference type="Proteomes" id="UP001202328"/>
    </source>
</evidence>